<dbReference type="InterPro" id="IPR051081">
    <property type="entry name" value="HTH_MetalResp_TranReg"/>
</dbReference>
<proteinExistence type="predicted"/>
<dbReference type="InterPro" id="IPR036390">
    <property type="entry name" value="WH_DNA-bd_sf"/>
</dbReference>
<evidence type="ECO:0000313" key="5">
    <source>
        <dbReference type="EMBL" id="MBL7253106.1"/>
    </source>
</evidence>
<dbReference type="InterPro" id="IPR011991">
    <property type="entry name" value="ArsR-like_HTH"/>
</dbReference>
<dbReference type="Gene3D" id="1.10.10.10">
    <property type="entry name" value="Winged helix-like DNA-binding domain superfamily/Winged helix DNA-binding domain"/>
    <property type="match status" value="1"/>
</dbReference>
<keyword evidence="1" id="KW-0805">Transcription regulation</keyword>
<dbReference type="PANTHER" id="PTHR33154">
    <property type="entry name" value="TRANSCRIPTIONAL REGULATOR, ARSR FAMILY"/>
    <property type="match status" value="1"/>
</dbReference>
<evidence type="ECO:0000256" key="3">
    <source>
        <dbReference type="ARBA" id="ARBA00023163"/>
    </source>
</evidence>
<dbReference type="EMBL" id="JAENHO010000001">
    <property type="protein sequence ID" value="MBL7253106.1"/>
    <property type="molecule type" value="Genomic_DNA"/>
</dbReference>
<comment type="caution">
    <text evidence="5">The sequence shown here is derived from an EMBL/GenBank/DDBJ whole genome shotgun (WGS) entry which is preliminary data.</text>
</comment>
<keyword evidence="3" id="KW-0804">Transcription</keyword>
<keyword evidence="6" id="KW-1185">Reference proteome</keyword>
<evidence type="ECO:0000259" key="4">
    <source>
        <dbReference type="PROSITE" id="PS50987"/>
    </source>
</evidence>
<accession>A0ABS1VEJ4</accession>
<dbReference type="Proteomes" id="UP000598996">
    <property type="component" value="Unassembled WGS sequence"/>
</dbReference>
<dbReference type="PROSITE" id="PS50987">
    <property type="entry name" value="HTH_ARSR_2"/>
    <property type="match status" value="1"/>
</dbReference>
<dbReference type="CDD" id="cd00090">
    <property type="entry name" value="HTH_ARSR"/>
    <property type="match status" value="1"/>
</dbReference>
<organism evidence="5 6">
    <name type="scientific">Paractinoplanes lichenicola</name>
    <dbReference type="NCBI Taxonomy" id="2802976"/>
    <lineage>
        <taxon>Bacteria</taxon>
        <taxon>Bacillati</taxon>
        <taxon>Actinomycetota</taxon>
        <taxon>Actinomycetes</taxon>
        <taxon>Micromonosporales</taxon>
        <taxon>Micromonosporaceae</taxon>
        <taxon>Paractinoplanes</taxon>
    </lineage>
</organism>
<dbReference type="PANTHER" id="PTHR33154:SF33">
    <property type="entry name" value="TRANSCRIPTIONAL REPRESSOR SDPR"/>
    <property type="match status" value="1"/>
</dbReference>
<dbReference type="SMART" id="SM00418">
    <property type="entry name" value="HTH_ARSR"/>
    <property type="match status" value="1"/>
</dbReference>
<reference evidence="5 6" key="1">
    <citation type="submission" date="2021-01" db="EMBL/GenBank/DDBJ databases">
        <title>Actinoplanes sp. nov. LDG1-01 isolated from lichen.</title>
        <authorList>
            <person name="Saeng-In P."/>
            <person name="Phongsopitanun W."/>
            <person name="Kanchanasin P."/>
            <person name="Yuki M."/>
            <person name="Kudo T."/>
            <person name="Ohkuma M."/>
            <person name="Tanasupawat S."/>
        </authorList>
    </citation>
    <scope>NUCLEOTIDE SEQUENCE [LARGE SCALE GENOMIC DNA]</scope>
    <source>
        <strain evidence="5 6">LDG1-01</strain>
    </source>
</reference>
<evidence type="ECO:0000256" key="1">
    <source>
        <dbReference type="ARBA" id="ARBA00023015"/>
    </source>
</evidence>
<gene>
    <name evidence="5" type="ORF">JKJ07_02150</name>
</gene>
<evidence type="ECO:0000313" key="6">
    <source>
        <dbReference type="Proteomes" id="UP000598996"/>
    </source>
</evidence>
<protein>
    <submittedName>
        <fullName evidence="5">Helix-turn-helix domain-containing protein</fullName>
    </submittedName>
</protein>
<dbReference type="SUPFAM" id="SSF46785">
    <property type="entry name" value="Winged helix' DNA-binding domain"/>
    <property type="match status" value="1"/>
</dbReference>
<keyword evidence="2" id="KW-0238">DNA-binding</keyword>
<dbReference type="RefSeq" id="WP_202989440.1">
    <property type="nucleotide sequence ID" value="NZ_JAENHO010000001.1"/>
</dbReference>
<sequence length="102" mass="11230">MNLDPLAVTRALSNEVRLHVLQWLKDPARNFPPPDDDAAEGVGVCVSDIQRKAGLAASTMSAHLSVLHRAGLVRATRAGQWTYYQRDEDAIKAFAGWVMTEL</sequence>
<dbReference type="InterPro" id="IPR036388">
    <property type="entry name" value="WH-like_DNA-bd_sf"/>
</dbReference>
<name>A0ABS1VEJ4_9ACTN</name>
<dbReference type="Pfam" id="PF01022">
    <property type="entry name" value="HTH_5"/>
    <property type="match status" value="1"/>
</dbReference>
<evidence type="ECO:0000256" key="2">
    <source>
        <dbReference type="ARBA" id="ARBA00023125"/>
    </source>
</evidence>
<dbReference type="InterPro" id="IPR001845">
    <property type="entry name" value="HTH_ArsR_DNA-bd_dom"/>
</dbReference>
<feature type="domain" description="HTH arsR-type" evidence="4">
    <location>
        <begin position="1"/>
        <end position="102"/>
    </location>
</feature>